<proteinExistence type="inferred from homology"/>
<feature type="region of interest" description="Disordered" evidence="4">
    <location>
        <begin position="209"/>
        <end position="271"/>
    </location>
</feature>
<comment type="caution">
    <text evidence="5">The sequence shown here is derived from an EMBL/GenBank/DDBJ whole genome shotgun (WGS) entry which is preliminary data.</text>
</comment>
<dbReference type="GO" id="GO:0006334">
    <property type="term" value="P:nucleosome assembly"/>
    <property type="evidence" value="ECO:0007669"/>
    <property type="project" value="InterPro"/>
</dbReference>
<dbReference type="Gene3D" id="3.30.1120.90">
    <property type="entry name" value="Nucleosome assembly protein"/>
    <property type="match status" value="1"/>
</dbReference>
<dbReference type="Proteomes" id="UP000245591">
    <property type="component" value="Unassembled WGS sequence"/>
</dbReference>
<dbReference type="PANTHER" id="PTHR11875">
    <property type="entry name" value="TESTIS-SPECIFIC Y-ENCODED PROTEIN"/>
    <property type="match status" value="1"/>
</dbReference>
<dbReference type="Pfam" id="PF00956">
    <property type="entry name" value="NAP"/>
    <property type="match status" value="1"/>
</dbReference>
<evidence type="ECO:0000256" key="4">
    <source>
        <dbReference type="SAM" id="MobiDB-lite"/>
    </source>
</evidence>
<evidence type="ECO:0000313" key="6">
    <source>
        <dbReference type="Proteomes" id="UP000245591"/>
    </source>
</evidence>
<dbReference type="AlphaFoldDB" id="A0A2U1J6Y6"/>
<dbReference type="InterPro" id="IPR037231">
    <property type="entry name" value="NAP-like_sf"/>
</dbReference>
<name>A0A2U1J6Y6_SMIAN</name>
<reference evidence="5 6" key="1">
    <citation type="journal article" date="2018" name="MBio">
        <title>Comparative Genomics Reveals the Core Gene Toolbox for the Fungus-Insect Symbiosis.</title>
        <authorList>
            <person name="Wang Y."/>
            <person name="Stata M."/>
            <person name="Wang W."/>
            <person name="Stajich J.E."/>
            <person name="White M.M."/>
            <person name="Moncalvo J.M."/>
        </authorList>
    </citation>
    <scope>NUCLEOTIDE SEQUENCE [LARGE SCALE GENOMIC DNA]</scope>
    <source>
        <strain evidence="5 6">AUS-126-30</strain>
    </source>
</reference>
<feature type="coiled-coil region" evidence="3">
    <location>
        <begin position="13"/>
        <end position="44"/>
    </location>
</feature>
<keyword evidence="6" id="KW-1185">Reference proteome</keyword>
<feature type="compositionally biased region" description="Basic and acidic residues" evidence="4">
    <location>
        <begin position="254"/>
        <end position="271"/>
    </location>
</feature>
<evidence type="ECO:0000313" key="5">
    <source>
        <dbReference type="EMBL" id="PWA00860.1"/>
    </source>
</evidence>
<dbReference type="SUPFAM" id="SSF143113">
    <property type="entry name" value="NAP-like"/>
    <property type="match status" value="1"/>
</dbReference>
<comment type="similarity">
    <text evidence="1 2">Belongs to the nucleosome assembly protein (NAP) family.</text>
</comment>
<evidence type="ECO:0008006" key="7">
    <source>
        <dbReference type="Google" id="ProtNLM"/>
    </source>
</evidence>
<dbReference type="GO" id="GO:0005634">
    <property type="term" value="C:nucleus"/>
    <property type="evidence" value="ECO:0007669"/>
    <property type="project" value="InterPro"/>
</dbReference>
<organism evidence="5 6">
    <name type="scientific">Smittium angustum</name>
    <dbReference type="NCBI Taxonomy" id="133377"/>
    <lineage>
        <taxon>Eukaryota</taxon>
        <taxon>Fungi</taxon>
        <taxon>Fungi incertae sedis</taxon>
        <taxon>Zoopagomycota</taxon>
        <taxon>Kickxellomycotina</taxon>
        <taxon>Harpellomycetes</taxon>
        <taxon>Harpellales</taxon>
        <taxon>Legeriomycetaceae</taxon>
        <taxon>Smittium</taxon>
    </lineage>
</organism>
<sequence length="271" mass="31016">MTVSKIVSNADGLSSVQAKIDESNNLLQNEIQKLQSEFELKKEDLYKERAIAAKNVPRFWATCIENHSILSDLANSDDLQASINSTIERWNPKNPNMATIVFIFGENDYFRNGQLVQTIDLGSKTQELVDYTIDWKKGMCLINEGEEDESSFFTIFTSKGDPILLELLVNDFYPNATNYYYGSRNDTYQDVLLEEEINTEFINLDEYSSSNEEIGNSQNQNKGNGNNHDQYGEEEISGDENFDALTSDEDIEEQNSHEIQLEEPENKRQKI</sequence>
<protein>
    <recommendedName>
        <fullName evidence="7">Nucleosome assembly protein</fullName>
    </recommendedName>
</protein>
<dbReference type="EMBL" id="MBFU01000275">
    <property type="protein sequence ID" value="PWA00860.1"/>
    <property type="molecule type" value="Genomic_DNA"/>
</dbReference>
<feature type="compositionally biased region" description="Low complexity" evidence="4">
    <location>
        <begin position="215"/>
        <end position="227"/>
    </location>
</feature>
<dbReference type="InterPro" id="IPR002164">
    <property type="entry name" value="NAP_family"/>
</dbReference>
<keyword evidence="3" id="KW-0175">Coiled coil</keyword>
<evidence type="ECO:0000256" key="1">
    <source>
        <dbReference type="ARBA" id="ARBA00009947"/>
    </source>
</evidence>
<gene>
    <name evidence="5" type="ORF">BB558_003083</name>
</gene>
<accession>A0A2U1J6Y6</accession>
<feature type="compositionally biased region" description="Acidic residues" evidence="4">
    <location>
        <begin position="232"/>
        <end position="253"/>
    </location>
</feature>
<evidence type="ECO:0000256" key="3">
    <source>
        <dbReference type="SAM" id="Coils"/>
    </source>
</evidence>
<evidence type="ECO:0000256" key="2">
    <source>
        <dbReference type="RuleBase" id="RU003876"/>
    </source>
</evidence>